<reference evidence="2" key="2">
    <citation type="submission" date="2020-09" db="EMBL/GenBank/DDBJ databases">
        <authorList>
            <person name="Sun Q."/>
            <person name="Zhou Y."/>
        </authorList>
    </citation>
    <scope>NUCLEOTIDE SEQUENCE</scope>
    <source>
        <strain evidence="2">CGMCC 1.6293</strain>
    </source>
</reference>
<dbReference type="SUPFAM" id="SSF50249">
    <property type="entry name" value="Nucleic acid-binding proteins"/>
    <property type="match status" value="2"/>
</dbReference>
<protein>
    <submittedName>
        <fullName evidence="2">Cold-shock protein</fullName>
    </submittedName>
</protein>
<dbReference type="CDD" id="cd04458">
    <property type="entry name" value="CSP_CDS"/>
    <property type="match status" value="2"/>
</dbReference>
<dbReference type="InterPro" id="IPR012340">
    <property type="entry name" value="NA-bd_OB-fold"/>
</dbReference>
<dbReference type="PRINTS" id="PR00050">
    <property type="entry name" value="COLDSHOCK"/>
</dbReference>
<keyword evidence="3" id="KW-1185">Reference proteome</keyword>
<dbReference type="SMART" id="SM00357">
    <property type="entry name" value="CSP"/>
    <property type="match status" value="2"/>
</dbReference>
<dbReference type="AlphaFoldDB" id="A0A917SRS5"/>
<name>A0A917SRS5_9RHOB</name>
<feature type="domain" description="CSD" evidence="1">
    <location>
        <begin position="11"/>
        <end position="76"/>
    </location>
</feature>
<dbReference type="Pfam" id="PF00313">
    <property type="entry name" value="CSD"/>
    <property type="match status" value="2"/>
</dbReference>
<evidence type="ECO:0000259" key="1">
    <source>
        <dbReference type="PROSITE" id="PS51857"/>
    </source>
</evidence>
<accession>A0A917SRS5</accession>
<dbReference type="Proteomes" id="UP000649829">
    <property type="component" value="Unassembled WGS sequence"/>
</dbReference>
<dbReference type="GO" id="GO:0003676">
    <property type="term" value="F:nucleic acid binding"/>
    <property type="evidence" value="ECO:0007669"/>
    <property type="project" value="InterPro"/>
</dbReference>
<dbReference type="Gene3D" id="2.40.50.140">
    <property type="entry name" value="Nucleic acid-binding proteins"/>
    <property type="match status" value="2"/>
</dbReference>
<evidence type="ECO:0000313" key="3">
    <source>
        <dbReference type="Proteomes" id="UP000649829"/>
    </source>
</evidence>
<evidence type="ECO:0000313" key="2">
    <source>
        <dbReference type="EMBL" id="GGL92951.1"/>
    </source>
</evidence>
<dbReference type="InterPro" id="IPR002059">
    <property type="entry name" value="CSP_DNA-bd"/>
</dbReference>
<comment type="caution">
    <text evidence="2">The sequence shown here is derived from an EMBL/GenBank/DDBJ whole genome shotgun (WGS) entry which is preliminary data.</text>
</comment>
<dbReference type="PROSITE" id="PS51857">
    <property type="entry name" value="CSD_2"/>
    <property type="match status" value="2"/>
</dbReference>
<dbReference type="GO" id="GO:0005829">
    <property type="term" value="C:cytosol"/>
    <property type="evidence" value="ECO:0007669"/>
    <property type="project" value="UniProtKB-ARBA"/>
</dbReference>
<organism evidence="2 3">
    <name type="scientific">Pseudooceanicola nanhaiensis</name>
    <dbReference type="NCBI Taxonomy" id="375761"/>
    <lineage>
        <taxon>Bacteria</taxon>
        <taxon>Pseudomonadati</taxon>
        <taxon>Pseudomonadota</taxon>
        <taxon>Alphaproteobacteria</taxon>
        <taxon>Rhodobacterales</taxon>
        <taxon>Paracoccaceae</taxon>
        <taxon>Pseudooceanicola</taxon>
    </lineage>
</organism>
<proteinExistence type="predicted"/>
<reference evidence="2" key="1">
    <citation type="journal article" date="2014" name="Int. J. Syst. Evol. Microbiol.">
        <title>Complete genome sequence of Corynebacterium casei LMG S-19264T (=DSM 44701T), isolated from a smear-ripened cheese.</title>
        <authorList>
            <consortium name="US DOE Joint Genome Institute (JGI-PGF)"/>
            <person name="Walter F."/>
            <person name="Albersmeier A."/>
            <person name="Kalinowski J."/>
            <person name="Ruckert C."/>
        </authorList>
    </citation>
    <scope>NUCLEOTIDE SEQUENCE</scope>
    <source>
        <strain evidence="2">CGMCC 1.6293</strain>
    </source>
</reference>
<feature type="domain" description="CSD" evidence="1">
    <location>
        <begin position="104"/>
        <end position="169"/>
    </location>
</feature>
<sequence>MIVLNRQSAERVNGIVKWFDPARAFGFVVSDDGGPDILLHGNVLRNYGQSTVADGARVEIAIQRTERGVQAIEVFSIQPPAPTDGALLEDFESVDQEELRNTPLRPARVKWFDKAKGFGFANVFGWEEDVFVHIEVLRASGLADLVSGEAVSLRAIKGRRGLMAAEIRHWDQALSDESAVRMS</sequence>
<dbReference type="EMBL" id="BMLF01000001">
    <property type="protein sequence ID" value="GGL92951.1"/>
    <property type="molecule type" value="Genomic_DNA"/>
</dbReference>
<dbReference type="InterPro" id="IPR011129">
    <property type="entry name" value="CSD"/>
</dbReference>
<dbReference type="InterPro" id="IPR050181">
    <property type="entry name" value="Cold_shock_domain"/>
</dbReference>
<dbReference type="PANTHER" id="PTHR11544">
    <property type="entry name" value="COLD SHOCK DOMAIN CONTAINING PROTEINS"/>
    <property type="match status" value="1"/>
</dbReference>
<gene>
    <name evidence="2" type="ORF">GCM10011534_13960</name>
</gene>